<dbReference type="AlphaFoldDB" id="A0A0F7ZV43"/>
<organism evidence="1 2">
    <name type="scientific">Hirsutella minnesotensis 3608</name>
    <dbReference type="NCBI Taxonomy" id="1043627"/>
    <lineage>
        <taxon>Eukaryota</taxon>
        <taxon>Fungi</taxon>
        <taxon>Dikarya</taxon>
        <taxon>Ascomycota</taxon>
        <taxon>Pezizomycotina</taxon>
        <taxon>Sordariomycetes</taxon>
        <taxon>Hypocreomycetidae</taxon>
        <taxon>Hypocreales</taxon>
        <taxon>Ophiocordycipitaceae</taxon>
        <taxon>Hirsutella</taxon>
    </lineage>
</organism>
<sequence length="240" mass="27308">MTTLSESTMSLQKLSIDETERMLPQDENEGEQFYQHNASRFVSSRQRWSRTFASFILGALTILALSSVSRHTHPTQQLVPGRTMPVVREGIDNQTGLPNSWLNGDCGNSPAEAEARGCRFSMVLLAWVPPGCLTESDAEDDRLMFGYKDWPLIVDGKNVSWTEVQKGHFRFFRSTIGWHTTHCMFAWRRLHRVLLNTSQQLDSYIASEHHTRHCMGVLDRINGDFTRTSEVGIVKFPTCA</sequence>
<reference evidence="1 2" key="1">
    <citation type="journal article" date="2014" name="Genome Biol. Evol.">
        <title>Comparative genomics and transcriptomics analyses reveal divergent lifestyle features of nematode endoparasitic fungus Hirsutella minnesotensis.</title>
        <authorList>
            <person name="Lai Y."/>
            <person name="Liu K."/>
            <person name="Zhang X."/>
            <person name="Zhang X."/>
            <person name="Li K."/>
            <person name="Wang N."/>
            <person name="Shu C."/>
            <person name="Wu Y."/>
            <person name="Wang C."/>
            <person name="Bushley K.E."/>
            <person name="Xiang M."/>
            <person name="Liu X."/>
        </authorList>
    </citation>
    <scope>NUCLEOTIDE SEQUENCE [LARGE SCALE GENOMIC DNA]</scope>
    <source>
        <strain evidence="1 2">3608</strain>
    </source>
</reference>
<keyword evidence="2" id="KW-1185">Reference proteome</keyword>
<evidence type="ECO:0000313" key="2">
    <source>
        <dbReference type="Proteomes" id="UP000054481"/>
    </source>
</evidence>
<evidence type="ECO:0000313" key="1">
    <source>
        <dbReference type="EMBL" id="KJZ75963.1"/>
    </source>
</evidence>
<dbReference type="PANTHER" id="PTHR35896">
    <property type="entry name" value="IG-LIKE DOMAIN-CONTAINING PROTEIN"/>
    <property type="match status" value="1"/>
</dbReference>
<name>A0A0F7ZV43_9HYPO</name>
<gene>
    <name evidence="1" type="ORF">HIM_04787</name>
</gene>
<dbReference type="PANTHER" id="PTHR35896:SF3">
    <property type="entry name" value="MAJOR FACILITATOR SUPERFAMILY TRANSPORTER"/>
    <property type="match status" value="1"/>
</dbReference>
<accession>A0A0F7ZV43</accession>
<dbReference type="Proteomes" id="UP000054481">
    <property type="component" value="Unassembled WGS sequence"/>
</dbReference>
<proteinExistence type="predicted"/>
<protein>
    <submittedName>
        <fullName evidence="1">Uncharacterized protein</fullName>
    </submittedName>
</protein>
<dbReference type="InterPro" id="IPR053008">
    <property type="entry name" value="Phomopsin_biosynth_assoc"/>
</dbReference>
<dbReference type="EMBL" id="KQ030514">
    <property type="protein sequence ID" value="KJZ75963.1"/>
    <property type="molecule type" value="Genomic_DNA"/>
</dbReference>
<dbReference type="OrthoDB" id="3501153at2759"/>